<feature type="domain" description="GAF" evidence="16">
    <location>
        <begin position="246"/>
        <end position="401"/>
    </location>
</feature>
<evidence type="ECO:0000256" key="15">
    <source>
        <dbReference type="ARBA" id="ARBA00081350"/>
    </source>
</evidence>
<dbReference type="SMART" id="SM00065">
    <property type="entry name" value="GAF"/>
    <property type="match status" value="1"/>
</dbReference>
<keyword evidence="2" id="KW-0597">Phosphoprotein</keyword>
<dbReference type="GO" id="GO:0004722">
    <property type="term" value="F:protein serine/threonine phosphatase activity"/>
    <property type="evidence" value="ECO:0007669"/>
    <property type="project" value="UniProtKB-EC"/>
</dbReference>
<evidence type="ECO:0000256" key="13">
    <source>
        <dbReference type="ARBA" id="ARBA00056274"/>
    </source>
</evidence>
<dbReference type="Gene3D" id="3.30.565.10">
    <property type="entry name" value="Histidine kinase-like ATPase, C-terminal domain"/>
    <property type="match status" value="1"/>
</dbReference>
<evidence type="ECO:0000256" key="1">
    <source>
        <dbReference type="ARBA" id="ARBA00013081"/>
    </source>
</evidence>
<dbReference type="Gene3D" id="3.60.40.10">
    <property type="entry name" value="PPM-type phosphatase domain"/>
    <property type="match status" value="1"/>
</dbReference>
<keyword evidence="6" id="KW-0418">Kinase</keyword>
<dbReference type="CDD" id="cd16936">
    <property type="entry name" value="HATPase_RsbW-like"/>
    <property type="match status" value="1"/>
</dbReference>
<organism evidence="18 19">
    <name type="scientific">Virgisporangium aliadipatigenens</name>
    <dbReference type="NCBI Taxonomy" id="741659"/>
    <lineage>
        <taxon>Bacteria</taxon>
        <taxon>Bacillati</taxon>
        <taxon>Actinomycetota</taxon>
        <taxon>Actinomycetes</taxon>
        <taxon>Micromonosporales</taxon>
        <taxon>Micromonosporaceae</taxon>
        <taxon>Virgisporangium</taxon>
    </lineage>
</organism>
<evidence type="ECO:0000256" key="3">
    <source>
        <dbReference type="ARBA" id="ARBA00022679"/>
    </source>
</evidence>
<keyword evidence="7" id="KW-0378">Hydrolase</keyword>
<keyword evidence="5" id="KW-0547">Nucleotide-binding</keyword>
<evidence type="ECO:0000256" key="4">
    <source>
        <dbReference type="ARBA" id="ARBA00022723"/>
    </source>
</evidence>
<gene>
    <name evidence="18" type="ORF">Val02_44710</name>
</gene>
<dbReference type="RefSeq" id="WP_203901079.1">
    <property type="nucleotide sequence ID" value="NZ_BOPF01000015.1"/>
</dbReference>
<dbReference type="PANTHER" id="PTHR43156:SF2">
    <property type="entry name" value="STAGE II SPORULATION PROTEIN E"/>
    <property type="match status" value="1"/>
</dbReference>
<reference evidence="18" key="1">
    <citation type="submission" date="2021-01" db="EMBL/GenBank/DDBJ databases">
        <title>Whole genome shotgun sequence of Virgisporangium aliadipatigenens NBRC 105644.</title>
        <authorList>
            <person name="Komaki H."/>
            <person name="Tamura T."/>
        </authorList>
    </citation>
    <scope>NUCLEOTIDE SEQUENCE</scope>
    <source>
        <strain evidence="18">NBRC 105644</strain>
    </source>
</reference>
<keyword evidence="9" id="KW-0460">Magnesium</keyword>
<dbReference type="InterPro" id="IPR029016">
    <property type="entry name" value="GAF-like_dom_sf"/>
</dbReference>
<evidence type="ECO:0000256" key="10">
    <source>
        <dbReference type="ARBA" id="ARBA00022912"/>
    </source>
</evidence>
<sequence length="760" mass="81908">MTQTDRPTAVDLATFSLSDVVRSGVRLRTRAAEAVDLPSAAAAVVEFFRAGFFDAASGRPAFAAAGLWRWTTHGEPEELAAYGEPAQSASGLVTELRTTRDSGLGARSFRVVHRSDPGGTTIAFGGTLSGREGFAVVLSARIDVPPDVIKFFGALAVNTRLGLLVHRPESAGVRADALAELLLVLEETSEVQAARLEEAVAELAHSTARLTRSEDDLKDRERRLRDEAALVEALHTVGTDLAAELDLDRVVQRATDAATALTGAAFGSFFYNVIDELGESYLLYTISGVPREAFSGFPMPRNTAVFEPTFRGSAIVRSDDITADPRFGRNAPHNGLPEGHLPVVSYLAVPVVSPSGEVLGGFFFGHPQPGRFGERQERLAIGVAAQSAVALDNARLYQRQRNAAVELQRSLLPRIPEVDGLSVISRYRPAARGAEVGGDWVDLIPLSAGRVALVAGDVMGKGIHAAAVMGQLRAAVRAYATLDLPPAQTMRLLNSAMAHLPSFEMATCVYAVFDPVNATVMLASAGHMPPALIAPDGQVRLLDDRLGPPLGSGDLAYREKEHHLAPGTGLLLYTDGLVERRGRDLGAGLDVLTAELTARPLLTPDTVDALIDTLVEHDRHDDDLALLYVRQPSDMGTSAATYTLTAQPQSTRDVRMFAIDTLVAWGVRDSRLDSVVLVIHELVSNAIRHARTDGVELHLRRLPGRLVIEVVDEDARLPFLIDPRWDDEQHRGLHLVRAYAERWGARPTASGKVVWAEVPL</sequence>
<evidence type="ECO:0000256" key="12">
    <source>
        <dbReference type="ARBA" id="ARBA00047761"/>
    </source>
</evidence>
<keyword evidence="4" id="KW-0479">Metal-binding</keyword>
<proteinExistence type="predicted"/>
<dbReference type="InterPro" id="IPR003018">
    <property type="entry name" value="GAF"/>
</dbReference>
<dbReference type="SUPFAM" id="SSF55781">
    <property type="entry name" value="GAF domain-like"/>
    <property type="match status" value="1"/>
</dbReference>
<evidence type="ECO:0000256" key="8">
    <source>
        <dbReference type="ARBA" id="ARBA00022840"/>
    </source>
</evidence>
<keyword evidence="3" id="KW-0808">Transferase</keyword>
<dbReference type="InterPro" id="IPR036890">
    <property type="entry name" value="HATPase_C_sf"/>
</dbReference>
<dbReference type="GO" id="GO:0046872">
    <property type="term" value="F:metal ion binding"/>
    <property type="evidence" value="ECO:0007669"/>
    <property type="project" value="UniProtKB-KW"/>
</dbReference>
<dbReference type="Pfam" id="PF07228">
    <property type="entry name" value="SpoIIE"/>
    <property type="match status" value="1"/>
</dbReference>
<keyword evidence="10" id="KW-0904">Protein phosphatase</keyword>
<dbReference type="InterPro" id="IPR036457">
    <property type="entry name" value="PPM-type-like_dom_sf"/>
</dbReference>
<feature type="domain" description="PPM-type phosphatase" evidence="17">
    <location>
        <begin position="421"/>
        <end position="631"/>
    </location>
</feature>
<evidence type="ECO:0000259" key="16">
    <source>
        <dbReference type="SMART" id="SM00065"/>
    </source>
</evidence>
<evidence type="ECO:0000256" key="11">
    <source>
        <dbReference type="ARBA" id="ARBA00023211"/>
    </source>
</evidence>
<keyword evidence="8" id="KW-0067">ATP-binding</keyword>
<evidence type="ECO:0000313" key="18">
    <source>
        <dbReference type="EMBL" id="GIJ47585.1"/>
    </source>
</evidence>
<dbReference type="Pfam" id="PF13581">
    <property type="entry name" value="HATPase_c_2"/>
    <property type="match status" value="1"/>
</dbReference>
<dbReference type="SMART" id="SM00331">
    <property type="entry name" value="PP2C_SIG"/>
    <property type="match status" value="1"/>
</dbReference>
<comment type="caution">
    <text evidence="18">The sequence shown here is derived from an EMBL/GenBank/DDBJ whole genome shotgun (WGS) entry which is preliminary data.</text>
</comment>
<comment type="catalytic activity">
    <reaction evidence="12">
        <text>O-phospho-L-seryl-[protein] + H2O = L-seryl-[protein] + phosphate</text>
        <dbReference type="Rhea" id="RHEA:20629"/>
        <dbReference type="Rhea" id="RHEA-COMP:9863"/>
        <dbReference type="Rhea" id="RHEA-COMP:11604"/>
        <dbReference type="ChEBI" id="CHEBI:15377"/>
        <dbReference type="ChEBI" id="CHEBI:29999"/>
        <dbReference type="ChEBI" id="CHEBI:43474"/>
        <dbReference type="ChEBI" id="CHEBI:83421"/>
        <dbReference type="EC" id="3.1.3.16"/>
    </reaction>
</comment>
<comment type="function">
    <text evidence="13">Primarily acts as an independent SigF regulator that is sensitive to the osmosensory signal, mediating the cross talk of PknD with the SigF regulon. Possesses both phosphatase and kinase activities. The kinase domain functions as a classic anti-sigma factor-like kinase to phosphorylate the anti-anti-sigma factor domain at the canonical regulatory site, and the phosphatase domain antagonizes this activity.</text>
</comment>
<dbReference type="EMBL" id="BOPF01000015">
    <property type="protein sequence ID" value="GIJ47585.1"/>
    <property type="molecule type" value="Genomic_DNA"/>
</dbReference>
<dbReference type="SUPFAM" id="SSF81606">
    <property type="entry name" value="PP2C-like"/>
    <property type="match status" value="1"/>
</dbReference>
<evidence type="ECO:0000256" key="6">
    <source>
        <dbReference type="ARBA" id="ARBA00022777"/>
    </source>
</evidence>
<dbReference type="EC" id="3.1.3.16" evidence="1"/>
<dbReference type="PANTHER" id="PTHR43156">
    <property type="entry name" value="STAGE II SPORULATION PROTEIN E-RELATED"/>
    <property type="match status" value="1"/>
</dbReference>
<dbReference type="Gene3D" id="3.30.450.40">
    <property type="match status" value="1"/>
</dbReference>
<dbReference type="InterPro" id="IPR001932">
    <property type="entry name" value="PPM-type_phosphatase-like_dom"/>
</dbReference>
<accession>A0A8J3YPD9</accession>
<dbReference type="Pfam" id="PF13185">
    <property type="entry name" value="GAF_2"/>
    <property type="match status" value="1"/>
</dbReference>
<evidence type="ECO:0000256" key="7">
    <source>
        <dbReference type="ARBA" id="ARBA00022801"/>
    </source>
</evidence>
<evidence type="ECO:0000313" key="19">
    <source>
        <dbReference type="Proteomes" id="UP000619260"/>
    </source>
</evidence>
<dbReference type="GO" id="GO:0005524">
    <property type="term" value="F:ATP binding"/>
    <property type="evidence" value="ECO:0007669"/>
    <property type="project" value="UniProtKB-KW"/>
</dbReference>
<dbReference type="GO" id="GO:0016301">
    <property type="term" value="F:kinase activity"/>
    <property type="evidence" value="ECO:0007669"/>
    <property type="project" value="UniProtKB-KW"/>
</dbReference>
<evidence type="ECO:0000259" key="17">
    <source>
        <dbReference type="SMART" id="SM00331"/>
    </source>
</evidence>
<evidence type="ECO:0000256" key="9">
    <source>
        <dbReference type="ARBA" id="ARBA00022842"/>
    </source>
</evidence>
<protein>
    <recommendedName>
        <fullName evidence="1">protein-serine/threonine phosphatase</fullName>
        <ecNumber evidence="1">3.1.3.16</ecNumber>
    </recommendedName>
    <alternativeName>
        <fullName evidence="15">Protein-serine/threonine phosphatase</fullName>
    </alternativeName>
    <alternativeName>
        <fullName evidence="14">Serine/threonine-protein kinase</fullName>
    </alternativeName>
</protein>
<dbReference type="InterPro" id="IPR052016">
    <property type="entry name" value="Bact_Sigma-Reg"/>
</dbReference>
<evidence type="ECO:0000256" key="5">
    <source>
        <dbReference type="ARBA" id="ARBA00022741"/>
    </source>
</evidence>
<keyword evidence="11" id="KW-0464">Manganese</keyword>
<dbReference type="FunFam" id="3.60.40.10:FF:000005">
    <property type="entry name" value="Serine/threonine protein phosphatase"/>
    <property type="match status" value="1"/>
</dbReference>
<dbReference type="Proteomes" id="UP000619260">
    <property type="component" value="Unassembled WGS sequence"/>
</dbReference>
<dbReference type="SUPFAM" id="SSF55874">
    <property type="entry name" value="ATPase domain of HSP90 chaperone/DNA topoisomerase II/histidine kinase"/>
    <property type="match status" value="1"/>
</dbReference>
<keyword evidence="19" id="KW-1185">Reference proteome</keyword>
<evidence type="ECO:0000256" key="2">
    <source>
        <dbReference type="ARBA" id="ARBA00022553"/>
    </source>
</evidence>
<name>A0A8J3YPD9_9ACTN</name>
<evidence type="ECO:0000256" key="14">
    <source>
        <dbReference type="ARBA" id="ARBA00075117"/>
    </source>
</evidence>
<dbReference type="InterPro" id="IPR003594">
    <property type="entry name" value="HATPase_dom"/>
</dbReference>
<dbReference type="AlphaFoldDB" id="A0A8J3YPD9"/>